<gene>
    <name evidence="1" type="ORF">PR048_003710</name>
</gene>
<evidence type="ECO:0000313" key="1">
    <source>
        <dbReference type="EMBL" id="KAJ8898350.1"/>
    </source>
</evidence>
<name>A0ABQ9INW7_9NEOP</name>
<accession>A0ABQ9INW7</accession>
<dbReference type="EMBL" id="JARBHB010000001">
    <property type="protein sequence ID" value="KAJ8898350.1"/>
    <property type="molecule type" value="Genomic_DNA"/>
</dbReference>
<keyword evidence="2" id="KW-1185">Reference proteome</keyword>
<reference evidence="1 2" key="1">
    <citation type="submission" date="2023-02" db="EMBL/GenBank/DDBJ databases">
        <title>LHISI_Scaffold_Assembly.</title>
        <authorList>
            <person name="Stuart O.P."/>
            <person name="Cleave R."/>
            <person name="Magrath M.J.L."/>
            <person name="Mikheyev A.S."/>
        </authorList>
    </citation>
    <scope>NUCLEOTIDE SEQUENCE [LARGE SCALE GENOMIC DNA]</scope>
    <source>
        <strain evidence="1">Daus_M_001</strain>
        <tissue evidence="1">Leg muscle</tissue>
    </source>
</reference>
<organism evidence="1 2">
    <name type="scientific">Dryococelus australis</name>
    <dbReference type="NCBI Taxonomy" id="614101"/>
    <lineage>
        <taxon>Eukaryota</taxon>
        <taxon>Metazoa</taxon>
        <taxon>Ecdysozoa</taxon>
        <taxon>Arthropoda</taxon>
        <taxon>Hexapoda</taxon>
        <taxon>Insecta</taxon>
        <taxon>Pterygota</taxon>
        <taxon>Neoptera</taxon>
        <taxon>Polyneoptera</taxon>
        <taxon>Phasmatodea</taxon>
        <taxon>Verophasmatodea</taxon>
        <taxon>Anareolatae</taxon>
        <taxon>Phasmatidae</taxon>
        <taxon>Eurycanthinae</taxon>
        <taxon>Dryococelus</taxon>
    </lineage>
</organism>
<comment type="caution">
    <text evidence="1">The sequence shown here is derived from an EMBL/GenBank/DDBJ whole genome shotgun (WGS) entry which is preliminary data.</text>
</comment>
<evidence type="ECO:0000313" key="2">
    <source>
        <dbReference type="Proteomes" id="UP001159363"/>
    </source>
</evidence>
<proteinExistence type="predicted"/>
<protein>
    <submittedName>
        <fullName evidence="1">Uncharacterized protein</fullName>
    </submittedName>
</protein>
<dbReference type="Proteomes" id="UP001159363">
    <property type="component" value="Chromosome 1"/>
</dbReference>
<sequence>MMQMYYLQVPLHSTGLSGNPAILVGNNTDLLVMLIHRNRPTGNVKMLHQSTNKTSPKLYDNTALQKDIGDMQSAVLFAHAVTGGDKTSAIYGKGKVKAY</sequence>